<feature type="domain" description="NADH:quinone oxidoreductase/Mrp antiporter transmembrane" evidence="10">
    <location>
        <begin position="130"/>
        <end position="422"/>
    </location>
</feature>
<evidence type="ECO:0000256" key="8">
    <source>
        <dbReference type="RuleBase" id="RU000320"/>
    </source>
</evidence>
<dbReference type="InterPro" id="IPR001750">
    <property type="entry name" value="ND/Mrp_TM"/>
</dbReference>
<feature type="transmembrane region" description="Helical" evidence="9">
    <location>
        <begin position="409"/>
        <end position="433"/>
    </location>
</feature>
<sequence length="494" mass="52308">MDTDTAILASMLIPMLAAAGNMLLRDAPDLRDGMTLVAALATFGCVMNILVNVGNGTTAPMVLFSVMPGLDMAFNVEPLGLLFAIVASGLWIVTHLYGVGYMRGNNEDNHARFFCFFSIAIATTMGIAFSANMFTLFIFYEALTLSTFPLVAHKGTPEARNGARTYLAILIGTSIGLQLVAIIWTWTITGTLDFTKGGILEGHVAGSMVAVLLALYAFGIGKAALMPFHRWLPAAMVAPTPVSALLHAVAVVKAGVFTMLKVGIYIFGIDFLAETGASEWLMWLAAFSIIAASIVAMTKDNLKARLAYSTVSQLSYITLGMALATSMGVLGGGMHIAMHAMGKITLFMCAGSIYVAVHKTEISQMNGLGRAMPITYTAFLIGALSIIGLPPLGGSWSKWLLIMGAADTGQWVMILVLMLSSLLNVYYLLSIVGRGFFLPNPEIPAGARSAEAGLLVWLPPALTALGCLVLFFYAGGIETFLTPLVADMGVGDGQ</sequence>
<evidence type="ECO:0000256" key="7">
    <source>
        <dbReference type="ARBA" id="ARBA00023136"/>
    </source>
</evidence>
<evidence type="ECO:0000256" key="2">
    <source>
        <dbReference type="ARBA" id="ARBA00004651"/>
    </source>
</evidence>
<feature type="transmembrane region" description="Helical" evidence="9">
    <location>
        <begin position="204"/>
        <end position="225"/>
    </location>
</feature>
<protein>
    <submittedName>
        <fullName evidence="11">Proton-conducting transporter membrane subunit</fullName>
    </submittedName>
</protein>
<keyword evidence="7 9" id="KW-0472">Membrane</keyword>
<evidence type="ECO:0000256" key="9">
    <source>
        <dbReference type="SAM" id="Phobius"/>
    </source>
</evidence>
<feature type="transmembrane region" description="Helical" evidence="9">
    <location>
        <begin position="454"/>
        <end position="474"/>
    </location>
</feature>
<name>A0ABT7FIN1_9RHOB</name>
<feature type="transmembrane region" description="Helical" evidence="9">
    <location>
        <begin position="36"/>
        <end position="59"/>
    </location>
</feature>
<dbReference type="PANTHER" id="PTHR42703">
    <property type="entry name" value="NADH DEHYDROGENASE"/>
    <property type="match status" value="1"/>
</dbReference>
<evidence type="ECO:0000256" key="4">
    <source>
        <dbReference type="ARBA" id="ARBA00022475"/>
    </source>
</evidence>
<feature type="transmembrane region" description="Helical" evidence="9">
    <location>
        <begin position="369"/>
        <end position="389"/>
    </location>
</feature>
<dbReference type="RefSeq" id="WP_284486822.1">
    <property type="nucleotide sequence ID" value="NZ_JASNJE010000026.1"/>
</dbReference>
<feature type="transmembrane region" description="Helical" evidence="9">
    <location>
        <begin position="137"/>
        <end position="153"/>
    </location>
</feature>
<feature type="transmembrane region" description="Helical" evidence="9">
    <location>
        <begin position="336"/>
        <end position="357"/>
    </location>
</feature>
<feature type="transmembrane region" description="Helical" evidence="9">
    <location>
        <begin position="280"/>
        <end position="298"/>
    </location>
</feature>
<proteinExistence type="inferred from homology"/>
<accession>A0ABT7FIN1</accession>
<comment type="caution">
    <text evidence="11">The sequence shown here is derived from an EMBL/GenBank/DDBJ whole genome shotgun (WGS) entry which is preliminary data.</text>
</comment>
<organism evidence="11 12">
    <name type="scientific">Sedimentitalea xiamensis</name>
    <dbReference type="NCBI Taxonomy" id="3050037"/>
    <lineage>
        <taxon>Bacteria</taxon>
        <taxon>Pseudomonadati</taxon>
        <taxon>Pseudomonadota</taxon>
        <taxon>Alphaproteobacteria</taxon>
        <taxon>Rhodobacterales</taxon>
        <taxon>Paracoccaceae</taxon>
        <taxon>Sedimentitalea</taxon>
    </lineage>
</organism>
<feature type="transmembrane region" description="Helical" evidence="9">
    <location>
        <begin position="310"/>
        <end position="330"/>
    </location>
</feature>
<keyword evidence="6 9" id="KW-1133">Transmembrane helix</keyword>
<comment type="similarity">
    <text evidence="3">Belongs to the CPA3 antiporters (TC 2.A.63) subunit D family.</text>
</comment>
<evidence type="ECO:0000256" key="1">
    <source>
        <dbReference type="ARBA" id="ARBA00002378"/>
    </source>
</evidence>
<dbReference type="PRINTS" id="PR01434">
    <property type="entry name" value="NADHDHGNASE5"/>
</dbReference>
<dbReference type="Proteomes" id="UP001227126">
    <property type="component" value="Unassembled WGS sequence"/>
</dbReference>
<dbReference type="InterPro" id="IPR050586">
    <property type="entry name" value="CPA3_Na-H_Antiporter_D"/>
</dbReference>
<comment type="subcellular location">
    <subcellularLocation>
        <location evidence="2">Cell membrane</location>
        <topology evidence="2">Multi-pass membrane protein</topology>
    </subcellularLocation>
    <subcellularLocation>
        <location evidence="8">Membrane</location>
        <topology evidence="8">Multi-pass membrane protein</topology>
    </subcellularLocation>
</comment>
<dbReference type="Pfam" id="PF00361">
    <property type="entry name" value="Proton_antipo_M"/>
    <property type="match status" value="1"/>
</dbReference>
<reference evidence="11 12" key="1">
    <citation type="submission" date="2023-05" db="EMBL/GenBank/DDBJ databases">
        <title>Sedimentitalea sp. nov. JM2-8.</title>
        <authorList>
            <person name="Huang J."/>
        </authorList>
    </citation>
    <scope>NUCLEOTIDE SEQUENCE [LARGE SCALE GENOMIC DNA]</scope>
    <source>
        <strain evidence="11 12">JM2-8</strain>
    </source>
</reference>
<feature type="transmembrane region" description="Helical" evidence="9">
    <location>
        <begin position="111"/>
        <end position="131"/>
    </location>
</feature>
<evidence type="ECO:0000256" key="5">
    <source>
        <dbReference type="ARBA" id="ARBA00022692"/>
    </source>
</evidence>
<evidence type="ECO:0000259" key="10">
    <source>
        <dbReference type="Pfam" id="PF00361"/>
    </source>
</evidence>
<comment type="function">
    <text evidence="1">NDH-1 shuttles electrons from NADH, via FMN and iron-sulfur (Fe-S) centers, to quinones in the respiratory chain. The immediate electron acceptor for the enzyme in this species is believed to be ubiquinone. Couples the redox reaction to proton translocation (for every two electrons transferred, four hydrogen ions are translocated across the cytoplasmic membrane), and thus conserves the redox energy in a proton gradient.</text>
</comment>
<evidence type="ECO:0000256" key="3">
    <source>
        <dbReference type="ARBA" id="ARBA00005346"/>
    </source>
</evidence>
<keyword evidence="12" id="KW-1185">Reference proteome</keyword>
<feature type="transmembrane region" description="Helical" evidence="9">
    <location>
        <begin position="245"/>
        <end position="268"/>
    </location>
</feature>
<evidence type="ECO:0000313" key="11">
    <source>
        <dbReference type="EMBL" id="MDK3074895.1"/>
    </source>
</evidence>
<dbReference type="PANTHER" id="PTHR42703:SF1">
    <property type="entry name" value="NA(+)_H(+) ANTIPORTER SUBUNIT D1"/>
    <property type="match status" value="1"/>
</dbReference>
<feature type="transmembrane region" description="Helical" evidence="9">
    <location>
        <begin position="6"/>
        <end position="24"/>
    </location>
</feature>
<evidence type="ECO:0000256" key="6">
    <source>
        <dbReference type="ARBA" id="ARBA00022989"/>
    </source>
</evidence>
<keyword evidence="5 8" id="KW-0812">Transmembrane</keyword>
<feature type="transmembrane region" description="Helical" evidence="9">
    <location>
        <begin position="79"/>
        <end position="99"/>
    </location>
</feature>
<dbReference type="EMBL" id="JASNJE010000026">
    <property type="protein sequence ID" value="MDK3074895.1"/>
    <property type="molecule type" value="Genomic_DNA"/>
</dbReference>
<gene>
    <name evidence="11" type="ORF">QO034_17540</name>
</gene>
<feature type="transmembrane region" description="Helical" evidence="9">
    <location>
        <begin position="165"/>
        <end position="184"/>
    </location>
</feature>
<evidence type="ECO:0000313" key="12">
    <source>
        <dbReference type="Proteomes" id="UP001227126"/>
    </source>
</evidence>
<keyword evidence="4" id="KW-1003">Cell membrane</keyword>